<gene>
    <name evidence="2" type="ORF">ACFP4F_17755</name>
</gene>
<organism evidence="2 3">
    <name type="scientific">Streptomyces ochraceiscleroticus</name>
    <dbReference type="NCBI Taxonomy" id="47761"/>
    <lineage>
        <taxon>Bacteria</taxon>
        <taxon>Bacillati</taxon>
        <taxon>Actinomycetota</taxon>
        <taxon>Actinomycetes</taxon>
        <taxon>Kitasatosporales</taxon>
        <taxon>Streptomycetaceae</taxon>
        <taxon>Streptomyces</taxon>
    </lineage>
</organism>
<name>A0ABW1MKU2_9ACTN</name>
<evidence type="ECO:0000313" key="2">
    <source>
        <dbReference type="EMBL" id="MFC6064380.1"/>
    </source>
</evidence>
<keyword evidence="3" id="KW-1185">Reference proteome</keyword>
<feature type="coiled-coil region" evidence="1">
    <location>
        <begin position="23"/>
        <end position="50"/>
    </location>
</feature>
<evidence type="ECO:0000313" key="3">
    <source>
        <dbReference type="Proteomes" id="UP001596139"/>
    </source>
</evidence>
<accession>A0ABW1MKU2</accession>
<sequence length="167" mass="18946">MDWLPLASAALGGVIGSGSTLLADRLRWRREREERQRDLAREEADRQTTLRREIYTQYLAALSKLRNGLREVAHAPILSHDERVGRMREIFLSSGAYELRFQVQLSAPAELVDLAEAAYKSLRSLRTRIEDGALFSDGPYLTARDAYHDAFRDLRAGMRVDLGVDSI</sequence>
<protein>
    <submittedName>
        <fullName evidence="2">Uncharacterized protein</fullName>
    </submittedName>
</protein>
<dbReference type="Proteomes" id="UP001596139">
    <property type="component" value="Unassembled WGS sequence"/>
</dbReference>
<comment type="caution">
    <text evidence="2">The sequence shown here is derived from an EMBL/GenBank/DDBJ whole genome shotgun (WGS) entry which is preliminary data.</text>
</comment>
<proteinExistence type="predicted"/>
<reference evidence="3" key="1">
    <citation type="journal article" date="2019" name="Int. J. Syst. Evol. Microbiol.">
        <title>The Global Catalogue of Microorganisms (GCM) 10K type strain sequencing project: providing services to taxonomists for standard genome sequencing and annotation.</title>
        <authorList>
            <consortium name="The Broad Institute Genomics Platform"/>
            <consortium name="The Broad Institute Genome Sequencing Center for Infectious Disease"/>
            <person name="Wu L."/>
            <person name="Ma J."/>
        </authorList>
    </citation>
    <scope>NUCLEOTIDE SEQUENCE [LARGE SCALE GENOMIC DNA]</scope>
    <source>
        <strain evidence="3">CGMCC 1.15180</strain>
    </source>
</reference>
<dbReference type="EMBL" id="JBHSPX010000004">
    <property type="protein sequence ID" value="MFC6064380.1"/>
    <property type="molecule type" value="Genomic_DNA"/>
</dbReference>
<dbReference type="RefSeq" id="WP_031063812.1">
    <property type="nucleotide sequence ID" value="NZ_JBHSPX010000004.1"/>
</dbReference>
<evidence type="ECO:0000256" key="1">
    <source>
        <dbReference type="SAM" id="Coils"/>
    </source>
</evidence>
<keyword evidence="1" id="KW-0175">Coiled coil</keyword>